<protein>
    <recommendedName>
        <fullName evidence="1">DUF1023 domain-containing protein</fullName>
    </recommendedName>
</protein>
<dbReference type="AlphaFoldDB" id="A0A895XLI4"/>
<reference evidence="2" key="1">
    <citation type="submission" date="2021-02" db="EMBL/GenBank/DDBJ databases">
        <title>Natronoglycomyces albus gen. nov., sp. nov, a haloalkaliphilic actinobacterium from a soda solonchak soil.</title>
        <authorList>
            <person name="Sorokin D.Y."/>
            <person name="Khijniak T.V."/>
            <person name="Zakharycheva A.P."/>
            <person name="Boueva O.V."/>
            <person name="Ariskina E.V."/>
            <person name="Hahnke R.L."/>
            <person name="Bunk B."/>
            <person name="Sproer C."/>
            <person name="Schumann P."/>
            <person name="Evtushenko L.I."/>
            <person name="Kublanov I.V."/>
        </authorList>
    </citation>
    <scope>NUCLEOTIDE SEQUENCE</scope>
    <source>
        <strain evidence="2">DSM 106290</strain>
    </source>
</reference>
<dbReference type="InterPro" id="IPR010427">
    <property type="entry name" value="DUF1023"/>
</dbReference>
<dbReference type="Proteomes" id="UP000662939">
    <property type="component" value="Chromosome"/>
</dbReference>
<proteinExistence type="predicted"/>
<accession>A0A895XLI4</accession>
<name>A0A895XLI4_9ACTN</name>
<dbReference type="EMBL" id="CP070496">
    <property type="protein sequence ID" value="QSB04279.1"/>
    <property type="molecule type" value="Genomic_DNA"/>
</dbReference>
<dbReference type="SUPFAM" id="SSF53474">
    <property type="entry name" value="alpha/beta-Hydrolases"/>
    <property type="match status" value="1"/>
</dbReference>
<dbReference type="RefSeq" id="WP_213170277.1">
    <property type="nucleotide sequence ID" value="NZ_CP070496.1"/>
</dbReference>
<dbReference type="InterPro" id="IPR029058">
    <property type="entry name" value="AB_hydrolase_fold"/>
</dbReference>
<dbReference type="Pfam" id="PF06259">
    <property type="entry name" value="Abhydrolase_8"/>
    <property type="match status" value="1"/>
</dbReference>
<organism evidence="2 3">
    <name type="scientific">Natronoglycomyces albus</name>
    <dbReference type="NCBI Taxonomy" id="2811108"/>
    <lineage>
        <taxon>Bacteria</taxon>
        <taxon>Bacillati</taxon>
        <taxon>Actinomycetota</taxon>
        <taxon>Actinomycetes</taxon>
        <taxon>Glycomycetales</taxon>
        <taxon>Glycomycetaceae</taxon>
        <taxon>Natronoglycomyces</taxon>
    </lineage>
</organism>
<gene>
    <name evidence="2" type="ORF">JQS30_10755</name>
</gene>
<evidence type="ECO:0000313" key="2">
    <source>
        <dbReference type="EMBL" id="QSB04279.1"/>
    </source>
</evidence>
<dbReference type="KEGG" id="nav:JQS30_10755"/>
<sequence>MKRRSPRLRRGVVVLTAVALLATLTTFKHPTVLNNAPPIAAPVVADPANQPEEVDASLLRLADLVEEGWADWSTVADFYDQLDATTIDRLTRQFPDIVGNLGGAPFTQRIEANRMRLHEAIEESTLIPGPQRPWHGQQRPPREDLAKLPAGERQLIGLDLRGNKGNGSWIELVGRADAANVVVMVPGGSAYISSDNFDRYYLRARTFVEEADDLAVFIWAQSPSPAGWIQESFAAWSQRAADEVSAFVGDVRRQAGDEALLTLAGHSYGGATIGLAEKHDLQADRVVHIASPGTGHGVSSPDHYSDPCRERFSMTAPGDPISYVQGLWDLPMVGHGAHPDHFPGMVRLETGKTPDWPGAVDDIGRDLVELGISGSRIEGTHSHSEIFIPYSDAWYNLLAVFVGDEVQPHPQQPQPWPGCS</sequence>
<feature type="domain" description="DUF1023" evidence="1">
    <location>
        <begin position="172"/>
        <end position="324"/>
    </location>
</feature>
<evidence type="ECO:0000313" key="3">
    <source>
        <dbReference type="Proteomes" id="UP000662939"/>
    </source>
</evidence>
<evidence type="ECO:0000259" key="1">
    <source>
        <dbReference type="Pfam" id="PF06259"/>
    </source>
</evidence>
<keyword evidence="3" id="KW-1185">Reference proteome</keyword>